<keyword evidence="3" id="KW-1185">Reference proteome</keyword>
<dbReference type="Proteomes" id="UP000077755">
    <property type="component" value="Chromosome 4"/>
</dbReference>
<dbReference type="PROSITE" id="PS51257">
    <property type="entry name" value="PROKAR_LIPOPROTEIN"/>
    <property type="match status" value="1"/>
</dbReference>
<dbReference type="PANTHER" id="PTHR48226">
    <property type="entry name" value="OS06G0326200 PROTEIN"/>
    <property type="match status" value="1"/>
</dbReference>
<accession>A0AAF1AWS6</accession>
<evidence type="ECO:0000313" key="2">
    <source>
        <dbReference type="EMBL" id="WOG97874.1"/>
    </source>
</evidence>
<reference evidence="2" key="1">
    <citation type="journal article" date="2016" name="Nat. Genet.">
        <title>A high-quality carrot genome assembly provides new insights into carotenoid accumulation and asterid genome evolution.</title>
        <authorList>
            <person name="Iorizzo M."/>
            <person name="Ellison S."/>
            <person name="Senalik D."/>
            <person name="Zeng P."/>
            <person name="Satapoomin P."/>
            <person name="Huang J."/>
            <person name="Bowman M."/>
            <person name="Iovene M."/>
            <person name="Sanseverino W."/>
            <person name="Cavagnaro P."/>
            <person name="Yildiz M."/>
            <person name="Macko-Podgorni A."/>
            <person name="Moranska E."/>
            <person name="Grzebelus E."/>
            <person name="Grzebelus D."/>
            <person name="Ashrafi H."/>
            <person name="Zheng Z."/>
            <person name="Cheng S."/>
            <person name="Spooner D."/>
            <person name="Van Deynze A."/>
            <person name="Simon P."/>
        </authorList>
    </citation>
    <scope>NUCLEOTIDE SEQUENCE</scope>
    <source>
        <tissue evidence="2">Leaf</tissue>
    </source>
</reference>
<reference evidence="2" key="2">
    <citation type="submission" date="2022-03" db="EMBL/GenBank/DDBJ databases">
        <title>Draft title - Genomic analysis of global carrot germplasm unveils the trajectory of domestication and the origin of high carotenoid orange carrot.</title>
        <authorList>
            <person name="Iorizzo M."/>
            <person name="Ellison S."/>
            <person name="Senalik D."/>
            <person name="Macko-Podgorni A."/>
            <person name="Grzebelus D."/>
            <person name="Bostan H."/>
            <person name="Rolling W."/>
            <person name="Curaba J."/>
            <person name="Simon P."/>
        </authorList>
    </citation>
    <scope>NUCLEOTIDE SEQUENCE</scope>
    <source>
        <tissue evidence="2">Leaf</tissue>
    </source>
</reference>
<evidence type="ECO:0008006" key="4">
    <source>
        <dbReference type="Google" id="ProtNLM"/>
    </source>
</evidence>
<dbReference type="PANTHER" id="PTHR48226:SF1">
    <property type="entry name" value="WAS_WASL-INTERACTING PROTEIN FAMILY MEMBER 1"/>
    <property type="match status" value="1"/>
</dbReference>
<protein>
    <recommendedName>
        <fullName evidence="4">Glycine-rich protein</fullName>
    </recommendedName>
</protein>
<dbReference type="EMBL" id="CP093346">
    <property type="protein sequence ID" value="WOG97874.1"/>
    <property type="molecule type" value="Genomic_DNA"/>
</dbReference>
<dbReference type="InterPro" id="IPR053099">
    <property type="entry name" value="WAS/WASL-interacting_domain"/>
</dbReference>
<evidence type="ECO:0000313" key="3">
    <source>
        <dbReference type="Proteomes" id="UP000077755"/>
    </source>
</evidence>
<sequence>MEGQRVSHLRLLILLFAMALTISVSCSADNRDFTSLTRPGDAAKRNKSGYNNAVMNNKRNYDGGGGGGSGIGGGGGWGWGGGGGGWWGWGCRRQEKYNDRGSVKKGNYGDHNGKVHKNERGEYIMGEYAQCMGRGRCRWRRLDCPLHCGGACFYDCKHMCKAHCRR</sequence>
<gene>
    <name evidence="2" type="ORF">DCAR_0417215</name>
</gene>
<dbReference type="GO" id="GO:0005884">
    <property type="term" value="C:actin filament"/>
    <property type="evidence" value="ECO:0007669"/>
    <property type="project" value="TreeGrafter"/>
</dbReference>
<dbReference type="AlphaFoldDB" id="A0AAF1AWS6"/>
<dbReference type="GO" id="GO:0030048">
    <property type="term" value="P:actin filament-based movement"/>
    <property type="evidence" value="ECO:0007669"/>
    <property type="project" value="TreeGrafter"/>
</dbReference>
<feature type="chain" id="PRO_5041909186" description="Glycine-rich protein" evidence="1">
    <location>
        <begin position="29"/>
        <end position="166"/>
    </location>
</feature>
<feature type="signal peptide" evidence="1">
    <location>
        <begin position="1"/>
        <end position="28"/>
    </location>
</feature>
<evidence type="ECO:0000256" key="1">
    <source>
        <dbReference type="SAM" id="SignalP"/>
    </source>
</evidence>
<name>A0AAF1AWS6_DAUCS</name>
<organism evidence="2 3">
    <name type="scientific">Daucus carota subsp. sativus</name>
    <name type="common">Carrot</name>
    <dbReference type="NCBI Taxonomy" id="79200"/>
    <lineage>
        <taxon>Eukaryota</taxon>
        <taxon>Viridiplantae</taxon>
        <taxon>Streptophyta</taxon>
        <taxon>Embryophyta</taxon>
        <taxon>Tracheophyta</taxon>
        <taxon>Spermatophyta</taxon>
        <taxon>Magnoliopsida</taxon>
        <taxon>eudicotyledons</taxon>
        <taxon>Gunneridae</taxon>
        <taxon>Pentapetalae</taxon>
        <taxon>asterids</taxon>
        <taxon>campanulids</taxon>
        <taxon>Apiales</taxon>
        <taxon>Apiaceae</taxon>
        <taxon>Apioideae</taxon>
        <taxon>Scandiceae</taxon>
        <taxon>Daucinae</taxon>
        <taxon>Daucus</taxon>
        <taxon>Daucus sect. Daucus</taxon>
    </lineage>
</organism>
<proteinExistence type="predicted"/>
<keyword evidence="1" id="KW-0732">Signal</keyword>